<evidence type="ECO:0000313" key="3">
    <source>
        <dbReference type="Proteomes" id="UP000054217"/>
    </source>
</evidence>
<dbReference type="InParanoid" id="A0A0C3NW94"/>
<name>A0A0C3NW94_PISTI</name>
<organism evidence="2 3">
    <name type="scientific">Pisolithus tinctorius Marx 270</name>
    <dbReference type="NCBI Taxonomy" id="870435"/>
    <lineage>
        <taxon>Eukaryota</taxon>
        <taxon>Fungi</taxon>
        <taxon>Dikarya</taxon>
        <taxon>Basidiomycota</taxon>
        <taxon>Agaricomycotina</taxon>
        <taxon>Agaricomycetes</taxon>
        <taxon>Agaricomycetidae</taxon>
        <taxon>Boletales</taxon>
        <taxon>Sclerodermatineae</taxon>
        <taxon>Pisolithaceae</taxon>
        <taxon>Pisolithus</taxon>
    </lineage>
</organism>
<evidence type="ECO:0000313" key="2">
    <source>
        <dbReference type="EMBL" id="KIO05130.1"/>
    </source>
</evidence>
<dbReference type="AlphaFoldDB" id="A0A0C3NW94"/>
<evidence type="ECO:0000256" key="1">
    <source>
        <dbReference type="SAM" id="MobiDB-lite"/>
    </source>
</evidence>
<proteinExistence type="predicted"/>
<dbReference type="Proteomes" id="UP000054217">
    <property type="component" value="Unassembled WGS sequence"/>
</dbReference>
<feature type="region of interest" description="Disordered" evidence="1">
    <location>
        <begin position="14"/>
        <end position="36"/>
    </location>
</feature>
<reference evidence="3" key="2">
    <citation type="submission" date="2015-01" db="EMBL/GenBank/DDBJ databases">
        <title>Evolutionary Origins and Diversification of the Mycorrhizal Mutualists.</title>
        <authorList>
            <consortium name="DOE Joint Genome Institute"/>
            <consortium name="Mycorrhizal Genomics Consortium"/>
            <person name="Kohler A."/>
            <person name="Kuo A."/>
            <person name="Nagy L.G."/>
            <person name="Floudas D."/>
            <person name="Copeland A."/>
            <person name="Barry K.W."/>
            <person name="Cichocki N."/>
            <person name="Veneault-Fourrey C."/>
            <person name="LaButti K."/>
            <person name="Lindquist E.A."/>
            <person name="Lipzen A."/>
            <person name="Lundell T."/>
            <person name="Morin E."/>
            <person name="Murat C."/>
            <person name="Riley R."/>
            <person name="Ohm R."/>
            <person name="Sun H."/>
            <person name="Tunlid A."/>
            <person name="Henrissat B."/>
            <person name="Grigoriev I.V."/>
            <person name="Hibbett D.S."/>
            <person name="Martin F."/>
        </authorList>
    </citation>
    <scope>NUCLEOTIDE SEQUENCE [LARGE SCALE GENOMIC DNA]</scope>
    <source>
        <strain evidence="3">Marx 270</strain>
    </source>
</reference>
<reference evidence="2 3" key="1">
    <citation type="submission" date="2014-04" db="EMBL/GenBank/DDBJ databases">
        <authorList>
            <consortium name="DOE Joint Genome Institute"/>
            <person name="Kuo A."/>
            <person name="Kohler A."/>
            <person name="Costa M.D."/>
            <person name="Nagy L.G."/>
            <person name="Floudas D."/>
            <person name="Copeland A."/>
            <person name="Barry K.W."/>
            <person name="Cichocki N."/>
            <person name="Veneault-Fourrey C."/>
            <person name="LaButti K."/>
            <person name="Lindquist E.A."/>
            <person name="Lipzen A."/>
            <person name="Lundell T."/>
            <person name="Morin E."/>
            <person name="Murat C."/>
            <person name="Sun H."/>
            <person name="Tunlid A."/>
            <person name="Henrissat B."/>
            <person name="Grigoriev I.V."/>
            <person name="Hibbett D.S."/>
            <person name="Martin F."/>
            <person name="Nordberg H.P."/>
            <person name="Cantor M.N."/>
            <person name="Hua S.X."/>
        </authorList>
    </citation>
    <scope>NUCLEOTIDE SEQUENCE [LARGE SCALE GENOMIC DNA]</scope>
    <source>
        <strain evidence="2 3">Marx 270</strain>
    </source>
</reference>
<dbReference type="HOGENOM" id="CLU_3069673_0_0_1"/>
<dbReference type="EMBL" id="KN831968">
    <property type="protein sequence ID" value="KIO05130.1"/>
    <property type="molecule type" value="Genomic_DNA"/>
</dbReference>
<gene>
    <name evidence="2" type="ORF">M404DRAFT_1000157</name>
</gene>
<keyword evidence="3" id="KW-1185">Reference proteome</keyword>
<protein>
    <submittedName>
        <fullName evidence="2">Uncharacterized protein</fullName>
    </submittedName>
</protein>
<sequence length="53" mass="5776">MKVRPERDRAMVMLQEGSSERGGDDGIAGDSDSNSERLVEVQLTVLSRTPTKA</sequence>
<accession>A0A0C3NW94</accession>